<accession>A0ABY5QQ59</accession>
<organism evidence="1 2">
    <name type="scientific">Pandoraea commovens</name>
    <dbReference type="NCBI Taxonomy" id="2508289"/>
    <lineage>
        <taxon>Bacteria</taxon>
        <taxon>Pseudomonadati</taxon>
        <taxon>Pseudomonadota</taxon>
        <taxon>Betaproteobacteria</taxon>
        <taxon>Burkholderiales</taxon>
        <taxon>Burkholderiaceae</taxon>
        <taxon>Pandoraea</taxon>
    </lineage>
</organism>
<name>A0ABY5QQ59_9BURK</name>
<dbReference type="Gene3D" id="2.60.40.1120">
    <property type="entry name" value="Carboxypeptidase-like, regulatory domain"/>
    <property type="match status" value="1"/>
</dbReference>
<reference evidence="1" key="1">
    <citation type="submission" date="2022-08" db="EMBL/GenBank/DDBJ databases">
        <title>Multi-unit outbreak of Pandoraea commovens among non-cystic fibrosis intensive care patients from 2019 to 2021 in Berlin, Germany.</title>
        <authorList>
            <person name="Menzel P."/>
        </authorList>
    </citation>
    <scope>NUCLEOTIDE SEQUENCE</scope>
    <source>
        <strain evidence="1">LB-19-202-79</strain>
    </source>
</reference>
<dbReference type="Proteomes" id="UP001058980">
    <property type="component" value="Chromosome"/>
</dbReference>
<gene>
    <name evidence="1" type="ORF">NTU39_13335</name>
</gene>
<evidence type="ECO:0000313" key="2">
    <source>
        <dbReference type="Proteomes" id="UP001058980"/>
    </source>
</evidence>
<dbReference type="SUPFAM" id="SSF49452">
    <property type="entry name" value="Starch-binding domain-like"/>
    <property type="match status" value="1"/>
</dbReference>
<dbReference type="InterPro" id="IPR013784">
    <property type="entry name" value="Carb-bd-like_fold"/>
</dbReference>
<keyword evidence="2" id="KW-1185">Reference proteome</keyword>
<sequence length="151" mass="16226">MIDPMGDGYEASTHLAIVRGHRACLCTGAAMAAEVTLPPTQQSGPVTYLSGGIGLEQSLAIKAAMHNYPLVLTFVSRTATNGNEYLSDIPVTISDRRGNMILSTQSDGPFMLASLPDGRYTVTASYEGIMEKHAVNVSSRGHAHRTFLWSR</sequence>
<dbReference type="EMBL" id="CP102780">
    <property type="protein sequence ID" value="UVA81908.1"/>
    <property type="molecule type" value="Genomic_DNA"/>
</dbReference>
<proteinExistence type="predicted"/>
<evidence type="ECO:0000313" key="1">
    <source>
        <dbReference type="EMBL" id="UVA81908.1"/>
    </source>
</evidence>
<dbReference type="RefSeq" id="WP_244916916.1">
    <property type="nucleotide sequence ID" value="NZ_CP102780.1"/>
</dbReference>
<protein>
    <submittedName>
        <fullName evidence="1">Carboxypeptidase-like regulatory domain-containing protein</fullName>
    </submittedName>
</protein>